<comment type="subcellular location">
    <subcellularLocation>
        <location evidence="1">Membrane</location>
        <topology evidence="1">Single-pass membrane protein</topology>
    </subcellularLocation>
</comment>
<evidence type="ECO:0000256" key="14">
    <source>
        <dbReference type="SAM" id="Phobius"/>
    </source>
</evidence>
<evidence type="ECO:0000313" key="21">
    <source>
        <dbReference type="RefSeq" id="XP_022080760.1"/>
    </source>
</evidence>
<keyword evidence="5 14" id="KW-1133">Transmembrane helix</keyword>
<evidence type="ECO:0000256" key="8">
    <source>
        <dbReference type="ARBA" id="ARBA00023170"/>
    </source>
</evidence>
<evidence type="ECO:0000256" key="1">
    <source>
        <dbReference type="ARBA" id="ARBA00004167"/>
    </source>
</evidence>
<evidence type="ECO:0000313" key="18">
    <source>
        <dbReference type="RefSeq" id="XP_022080757.1"/>
    </source>
</evidence>
<comment type="function">
    <text evidence="11">Has a negative effect on cell proliferation.</text>
</comment>
<keyword evidence="3 15" id="KW-0732">Signal</keyword>
<gene>
    <name evidence="18 19 20 21" type="primary">LOC110973874</name>
</gene>
<evidence type="ECO:0000256" key="7">
    <source>
        <dbReference type="ARBA" id="ARBA00023157"/>
    </source>
</evidence>
<keyword evidence="9" id="KW-0325">Glycoprotein</keyword>
<evidence type="ECO:0000259" key="16">
    <source>
        <dbReference type="PROSITE" id="PS50835"/>
    </source>
</evidence>
<keyword evidence="6 14" id="KW-0472">Membrane</keyword>
<dbReference type="Pfam" id="PF13927">
    <property type="entry name" value="Ig_3"/>
    <property type="match status" value="1"/>
</dbReference>
<keyword evidence="7" id="KW-1015">Disulfide bond</keyword>
<dbReference type="RefSeq" id="XP_022080759.1">
    <property type="nucleotide sequence ID" value="XM_022225067.1"/>
</dbReference>
<dbReference type="InterPro" id="IPR013098">
    <property type="entry name" value="Ig_I-set"/>
</dbReference>
<sequence length="530" mass="58042">MGRSWAALMPGLLLVCLAVDNVLADVQGPPRLDQPIVGFQKARVGSKIKLLCPVVGNPPPLMMWKKDGESINTLWERFKVLSAGLKIKNVEMADAGQYICRATNGFGSVSLNYTLTVVEDRRNLGRVKNSERPEAPTGSKPPTGTKPKFSQPSKMRKKKFVCPLNSSVKLKCAATGYPKPQVLWMRNGVTLTEEELEEQRASFTLKLKSLKASDSGDYTCVVFNRNGQINATYSVEVVDQAHAKPVLQGEHPVNTTVAYGGTTSFQCRVRSDSPPHIQWLKRVEPHNGNQRINATIDMDGQKFVVLPAGEVWSRPDGSYLNKLMISHATEEDSGMYICLGANTNGYSVKSAFLEVLPDPNGRSQPGGRNNNFNVNINMNDVVAKQNPQDIDTTKKVLLITIPLAFAVLFCLGAAVCTYHRNKNIQGYASPATNQPSNHLAVRAEHKRNTPVHPNQSDCEQSVPLTSPPSSLGGVHSYHPPSREGVAINRYTDLGMSAESYSDTLNSSGSVSSGKVHTHQHVHQHHVVHHC</sequence>
<evidence type="ECO:0000256" key="2">
    <source>
        <dbReference type="ARBA" id="ARBA00022692"/>
    </source>
</evidence>
<reference evidence="18 19" key="1">
    <citation type="submission" date="2025-04" db="UniProtKB">
        <authorList>
            <consortium name="RefSeq"/>
        </authorList>
    </citation>
    <scope>IDENTIFICATION</scope>
</reference>
<dbReference type="PANTHER" id="PTHR19890:SF10">
    <property type="entry name" value="FIBROBLAST GROWTH FACTOR RECEPTOR-LIKE 1"/>
    <property type="match status" value="1"/>
</dbReference>
<dbReference type="RefSeq" id="XP_022080757.1">
    <property type="nucleotide sequence ID" value="XM_022225065.1"/>
</dbReference>
<dbReference type="CTD" id="53834"/>
<dbReference type="GO" id="GO:0005886">
    <property type="term" value="C:plasma membrane"/>
    <property type="evidence" value="ECO:0007669"/>
    <property type="project" value="TreeGrafter"/>
</dbReference>
<proteinExistence type="predicted"/>
<feature type="domain" description="Ig-like" evidence="16">
    <location>
        <begin position="147"/>
        <end position="236"/>
    </location>
</feature>
<dbReference type="PROSITE" id="PS50835">
    <property type="entry name" value="IG_LIKE"/>
    <property type="match status" value="3"/>
</dbReference>
<dbReference type="SMART" id="SM00408">
    <property type="entry name" value="IGc2"/>
    <property type="match status" value="3"/>
</dbReference>
<dbReference type="Pfam" id="PF07679">
    <property type="entry name" value="I-set"/>
    <property type="match status" value="2"/>
</dbReference>
<dbReference type="InterPro" id="IPR013783">
    <property type="entry name" value="Ig-like_fold"/>
</dbReference>
<dbReference type="InterPro" id="IPR036179">
    <property type="entry name" value="Ig-like_dom_sf"/>
</dbReference>
<feature type="region of interest" description="Disordered" evidence="13">
    <location>
        <begin position="124"/>
        <end position="157"/>
    </location>
</feature>
<protein>
    <recommendedName>
        <fullName evidence="12">Fibroblast growth factor receptor-like 1</fullName>
    </recommendedName>
</protein>
<evidence type="ECO:0000256" key="15">
    <source>
        <dbReference type="SAM" id="SignalP"/>
    </source>
</evidence>
<dbReference type="Gene3D" id="2.60.40.10">
    <property type="entry name" value="Immunoglobulins"/>
    <property type="match status" value="3"/>
</dbReference>
<evidence type="ECO:0000256" key="4">
    <source>
        <dbReference type="ARBA" id="ARBA00022737"/>
    </source>
</evidence>
<evidence type="ECO:0000256" key="3">
    <source>
        <dbReference type="ARBA" id="ARBA00022729"/>
    </source>
</evidence>
<name>A0A8B7XLC5_ACAPL</name>
<dbReference type="OMA" id="IVWWKDD"/>
<feature type="chain" id="PRO_5044665449" description="Fibroblast growth factor receptor-like 1" evidence="15">
    <location>
        <begin position="25"/>
        <end position="530"/>
    </location>
</feature>
<organism evidence="17 21">
    <name type="scientific">Acanthaster planci</name>
    <name type="common">Crown-of-thorns starfish</name>
    <dbReference type="NCBI Taxonomy" id="133434"/>
    <lineage>
        <taxon>Eukaryota</taxon>
        <taxon>Metazoa</taxon>
        <taxon>Echinodermata</taxon>
        <taxon>Eleutherozoa</taxon>
        <taxon>Asterozoa</taxon>
        <taxon>Asteroidea</taxon>
        <taxon>Valvatacea</taxon>
        <taxon>Valvatida</taxon>
        <taxon>Acanthasteridae</taxon>
        <taxon>Acanthaster</taxon>
    </lineage>
</organism>
<dbReference type="AlphaFoldDB" id="A0A8B7XLC5"/>
<evidence type="ECO:0000256" key="5">
    <source>
        <dbReference type="ARBA" id="ARBA00022989"/>
    </source>
</evidence>
<dbReference type="GO" id="GO:0017134">
    <property type="term" value="F:fibroblast growth factor binding"/>
    <property type="evidence" value="ECO:0007669"/>
    <property type="project" value="TreeGrafter"/>
</dbReference>
<dbReference type="GO" id="GO:0005007">
    <property type="term" value="F:fibroblast growth factor receptor activity"/>
    <property type="evidence" value="ECO:0007669"/>
    <property type="project" value="TreeGrafter"/>
</dbReference>
<dbReference type="SUPFAM" id="SSF48726">
    <property type="entry name" value="Immunoglobulin"/>
    <property type="match status" value="3"/>
</dbReference>
<dbReference type="FunFam" id="2.60.40.10:FF:000016">
    <property type="entry name" value="Fibroblast growth factor receptor"/>
    <property type="match status" value="1"/>
</dbReference>
<feature type="region of interest" description="Disordered" evidence="13">
    <location>
        <begin position="447"/>
        <end position="478"/>
    </location>
</feature>
<evidence type="ECO:0000313" key="17">
    <source>
        <dbReference type="Proteomes" id="UP000694845"/>
    </source>
</evidence>
<dbReference type="KEGG" id="aplc:110973874"/>
<keyword evidence="8" id="KW-0675">Receptor</keyword>
<evidence type="ECO:0000256" key="12">
    <source>
        <dbReference type="ARBA" id="ARBA00074412"/>
    </source>
</evidence>
<dbReference type="GeneID" id="110973874"/>
<evidence type="ECO:0000256" key="9">
    <source>
        <dbReference type="ARBA" id="ARBA00023180"/>
    </source>
</evidence>
<evidence type="ECO:0000256" key="6">
    <source>
        <dbReference type="ARBA" id="ARBA00023136"/>
    </source>
</evidence>
<dbReference type="InterPro" id="IPR003598">
    <property type="entry name" value="Ig_sub2"/>
</dbReference>
<keyword evidence="2 14" id="KW-0812">Transmembrane</keyword>
<dbReference type="OrthoDB" id="6244905at2759"/>
<feature type="domain" description="Ig-like" evidence="16">
    <location>
        <begin position="245"/>
        <end position="354"/>
    </location>
</feature>
<keyword evidence="17" id="KW-1185">Reference proteome</keyword>
<dbReference type="RefSeq" id="XP_022080760.1">
    <property type="nucleotide sequence ID" value="XM_022225068.1"/>
</dbReference>
<evidence type="ECO:0000256" key="13">
    <source>
        <dbReference type="SAM" id="MobiDB-lite"/>
    </source>
</evidence>
<feature type="compositionally biased region" description="Basic and acidic residues" evidence="13">
    <location>
        <begin position="124"/>
        <end position="134"/>
    </location>
</feature>
<evidence type="ECO:0000256" key="11">
    <source>
        <dbReference type="ARBA" id="ARBA00053149"/>
    </source>
</evidence>
<dbReference type="InterPro" id="IPR003599">
    <property type="entry name" value="Ig_sub"/>
</dbReference>
<feature type="domain" description="Ig-like" evidence="16">
    <location>
        <begin position="30"/>
        <end position="116"/>
    </location>
</feature>
<keyword evidence="4" id="KW-0677">Repeat</keyword>
<dbReference type="FunFam" id="2.60.40.10:FF:000593">
    <property type="entry name" value="Fibroblast growth factor receptor-like 1"/>
    <property type="match status" value="1"/>
</dbReference>
<dbReference type="Proteomes" id="UP000694845">
    <property type="component" value="Unplaced"/>
</dbReference>
<evidence type="ECO:0000256" key="10">
    <source>
        <dbReference type="ARBA" id="ARBA00023319"/>
    </source>
</evidence>
<feature type="compositionally biased region" description="Low complexity" evidence="13">
    <location>
        <begin position="136"/>
        <end position="148"/>
    </location>
</feature>
<accession>A0A8B7XLC5</accession>
<keyword evidence="10" id="KW-0393">Immunoglobulin domain</keyword>
<dbReference type="SMART" id="SM00409">
    <property type="entry name" value="IG"/>
    <property type="match status" value="3"/>
</dbReference>
<dbReference type="FunFam" id="2.60.40.10:FF:000246">
    <property type="entry name" value="Fibroblast growth factor receptor like 1"/>
    <property type="match status" value="1"/>
</dbReference>
<dbReference type="RefSeq" id="XP_022080758.1">
    <property type="nucleotide sequence ID" value="XM_022225066.1"/>
</dbReference>
<evidence type="ECO:0000313" key="19">
    <source>
        <dbReference type="RefSeq" id="XP_022080758.1"/>
    </source>
</evidence>
<dbReference type="InterPro" id="IPR052615">
    <property type="entry name" value="FGFRL"/>
</dbReference>
<evidence type="ECO:0000313" key="20">
    <source>
        <dbReference type="RefSeq" id="XP_022080759.1"/>
    </source>
</evidence>
<feature type="transmembrane region" description="Helical" evidence="14">
    <location>
        <begin position="396"/>
        <end position="418"/>
    </location>
</feature>
<feature type="signal peptide" evidence="15">
    <location>
        <begin position="1"/>
        <end position="24"/>
    </location>
</feature>
<feature type="compositionally biased region" description="Polar residues" evidence="13">
    <location>
        <begin position="451"/>
        <end position="469"/>
    </location>
</feature>
<dbReference type="InterPro" id="IPR007110">
    <property type="entry name" value="Ig-like_dom"/>
</dbReference>
<dbReference type="PANTHER" id="PTHR19890">
    <property type="entry name" value="FIBROBLAST GROWTH FACTOR RECEPTOR"/>
    <property type="match status" value="1"/>
</dbReference>